<keyword evidence="1" id="KW-0472">Membrane</keyword>
<keyword evidence="1" id="KW-0812">Transmembrane</keyword>
<feature type="transmembrane region" description="Helical" evidence="1">
    <location>
        <begin position="108"/>
        <end position="125"/>
    </location>
</feature>
<keyword evidence="1" id="KW-1133">Transmembrane helix</keyword>
<name>A0ABV8I2Y4_9ACTN</name>
<dbReference type="Proteomes" id="UP001595850">
    <property type="component" value="Unassembled WGS sequence"/>
</dbReference>
<evidence type="ECO:0000313" key="2">
    <source>
        <dbReference type="EMBL" id="MFC4058548.1"/>
    </source>
</evidence>
<feature type="transmembrane region" description="Helical" evidence="1">
    <location>
        <begin position="137"/>
        <end position="161"/>
    </location>
</feature>
<feature type="transmembrane region" description="Helical" evidence="1">
    <location>
        <begin position="76"/>
        <end position="96"/>
    </location>
</feature>
<keyword evidence="3" id="KW-1185">Reference proteome</keyword>
<dbReference type="RefSeq" id="WP_377286846.1">
    <property type="nucleotide sequence ID" value="NZ_JBHSBM010000013.1"/>
</dbReference>
<reference evidence="3" key="1">
    <citation type="journal article" date="2019" name="Int. J. Syst. Evol. Microbiol.">
        <title>The Global Catalogue of Microorganisms (GCM) 10K type strain sequencing project: providing services to taxonomists for standard genome sequencing and annotation.</title>
        <authorList>
            <consortium name="The Broad Institute Genomics Platform"/>
            <consortium name="The Broad Institute Genome Sequencing Center for Infectious Disease"/>
            <person name="Wu L."/>
            <person name="Ma J."/>
        </authorList>
    </citation>
    <scope>NUCLEOTIDE SEQUENCE [LARGE SCALE GENOMIC DNA]</scope>
    <source>
        <strain evidence="3">TBRC 4489</strain>
    </source>
</reference>
<proteinExistence type="predicted"/>
<gene>
    <name evidence="2" type="ORF">ACFOWE_09600</name>
</gene>
<protein>
    <recommendedName>
        <fullName evidence="4">DUF998 domain-containing protein</fullName>
    </recommendedName>
</protein>
<sequence>MTRRSRWLWAAAVLCSVAPAAYLWIGEVLVWMGPPREDVGGEAYGDSVVYGMVGLYSGGGLLKASILLEHVHGSPALALGAVPYVLLGLGACLLAARLGRPRAGRVTAGVLAAALALVYSLRPALCSVRAATESGSYWSLSSSATGDLLQVAAAALMVLALRSGRRAVRRG</sequence>
<evidence type="ECO:0000313" key="3">
    <source>
        <dbReference type="Proteomes" id="UP001595850"/>
    </source>
</evidence>
<comment type="caution">
    <text evidence="2">The sequence shown here is derived from an EMBL/GenBank/DDBJ whole genome shotgun (WGS) entry which is preliminary data.</text>
</comment>
<organism evidence="2 3">
    <name type="scientific">Planomonospora corallina</name>
    <dbReference type="NCBI Taxonomy" id="1806052"/>
    <lineage>
        <taxon>Bacteria</taxon>
        <taxon>Bacillati</taxon>
        <taxon>Actinomycetota</taxon>
        <taxon>Actinomycetes</taxon>
        <taxon>Streptosporangiales</taxon>
        <taxon>Streptosporangiaceae</taxon>
        <taxon>Planomonospora</taxon>
    </lineage>
</organism>
<accession>A0ABV8I2Y4</accession>
<feature type="transmembrane region" description="Helical" evidence="1">
    <location>
        <begin position="7"/>
        <end position="25"/>
    </location>
</feature>
<evidence type="ECO:0008006" key="4">
    <source>
        <dbReference type="Google" id="ProtNLM"/>
    </source>
</evidence>
<evidence type="ECO:0000256" key="1">
    <source>
        <dbReference type="SAM" id="Phobius"/>
    </source>
</evidence>
<dbReference type="EMBL" id="JBHSBM010000013">
    <property type="protein sequence ID" value="MFC4058548.1"/>
    <property type="molecule type" value="Genomic_DNA"/>
</dbReference>